<keyword evidence="2" id="KW-0378">Hydrolase</keyword>
<sequence>MCPAKYEAWQTVLCSFTTKTNWRDEEIQAVLSFQPPPFRIRDGHKITAPQLLACCALGLSDVNTALRILVPLTTFLIVSIFLFFYTPRFLTGDGAFRPNVKIAFITSYFKPGDAQRSAEIDVCLASLVANPFLKQVHVLVEAKDQPLPSFAAHHPKTKEALITSRPLMSDFIQYSCDHLMDHRVIFANSDIFYDSTLEYFMTISDKVFDSTFYAISRWWLDEGDNNAFVGELSPNRHRGMTPHPYPQYGSYDTFAFKPQMICEDKAKLKDMVANLNYTLGVLGAENRLLYEIKRQYPNMRLENPFKTVKTVHMHQSTFRSPAWGERVNLDGKSIEIKDY</sequence>
<keyword evidence="2" id="KW-0547">Nucleotide-binding</keyword>
<dbReference type="PANTHER" id="PTHR40743">
    <property type="entry name" value="NUCLEOTIDE-DIPHOSPHO-SUGAR TRANSFERASE CONTAINING PROTEIN"/>
    <property type="match status" value="1"/>
</dbReference>
<protein>
    <submittedName>
        <fullName evidence="2">ATP-dependent RNA helicase ddx49</fullName>
    </submittedName>
</protein>
<gene>
    <name evidence="2" type="primary">DDX49</name>
    <name evidence="2" type="ORF">BG011_000984</name>
</gene>
<keyword evidence="1" id="KW-0812">Transmembrane</keyword>
<keyword evidence="1" id="KW-0472">Membrane</keyword>
<keyword evidence="1" id="KW-1133">Transmembrane helix</keyword>
<keyword evidence="2" id="KW-0347">Helicase</keyword>
<dbReference type="OrthoDB" id="2327265at2759"/>
<dbReference type="EMBL" id="JAAAJA010001232">
    <property type="protein sequence ID" value="KAG0247750.1"/>
    <property type="molecule type" value="Genomic_DNA"/>
</dbReference>
<proteinExistence type="predicted"/>
<feature type="transmembrane region" description="Helical" evidence="1">
    <location>
        <begin position="68"/>
        <end position="87"/>
    </location>
</feature>
<reference evidence="2" key="1">
    <citation type="journal article" date="2020" name="Fungal Divers.">
        <title>Resolving the Mortierellaceae phylogeny through synthesis of multi-gene phylogenetics and phylogenomics.</title>
        <authorList>
            <person name="Vandepol N."/>
            <person name="Liber J."/>
            <person name="Desiro A."/>
            <person name="Na H."/>
            <person name="Kennedy M."/>
            <person name="Barry K."/>
            <person name="Grigoriev I.V."/>
            <person name="Miller A.N."/>
            <person name="O'Donnell K."/>
            <person name="Stajich J.E."/>
            <person name="Bonito G."/>
        </authorList>
    </citation>
    <scope>NUCLEOTIDE SEQUENCE</scope>
    <source>
        <strain evidence="2">KOD948</strain>
    </source>
</reference>
<keyword evidence="2" id="KW-0067">ATP-binding</keyword>
<dbReference type="AlphaFoldDB" id="A0A9P6PKM2"/>
<comment type="caution">
    <text evidence="2">The sequence shown here is derived from an EMBL/GenBank/DDBJ whole genome shotgun (WGS) entry which is preliminary data.</text>
</comment>
<evidence type="ECO:0000313" key="2">
    <source>
        <dbReference type="EMBL" id="KAG0247750.1"/>
    </source>
</evidence>
<dbReference type="PANTHER" id="PTHR40743:SF1">
    <property type="entry name" value="POSSIBLE GLYCOSYLTRANSFERASE"/>
    <property type="match status" value="1"/>
</dbReference>
<dbReference type="GO" id="GO:0004386">
    <property type="term" value="F:helicase activity"/>
    <property type="evidence" value="ECO:0007669"/>
    <property type="project" value="UniProtKB-KW"/>
</dbReference>
<evidence type="ECO:0000313" key="3">
    <source>
        <dbReference type="Proteomes" id="UP000726737"/>
    </source>
</evidence>
<keyword evidence="3" id="KW-1185">Reference proteome</keyword>
<name>A0A9P6PKM2_9FUNG</name>
<dbReference type="Proteomes" id="UP000726737">
    <property type="component" value="Unassembled WGS sequence"/>
</dbReference>
<evidence type="ECO:0000256" key="1">
    <source>
        <dbReference type="SAM" id="Phobius"/>
    </source>
</evidence>
<organism evidence="2 3">
    <name type="scientific">Mortierella polycephala</name>
    <dbReference type="NCBI Taxonomy" id="41804"/>
    <lineage>
        <taxon>Eukaryota</taxon>
        <taxon>Fungi</taxon>
        <taxon>Fungi incertae sedis</taxon>
        <taxon>Mucoromycota</taxon>
        <taxon>Mortierellomycotina</taxon>
        <taxon>Mortierellomycetes</taxon>
        <taxon>Mortierellales</taxon>
        <taxon>Mortierellaceae</taxon>
        <taxon>Mortierella</taxon>
    </lineage>
</organism>
<accession>A0A9P6PKM2</accession>